<evidence type="ECO:0000256" key="1">
    <source>
        <dbReference type="SAM" id="MobiDB-lite"/>
    </source>
</evidence>
<organism evidence="3 4">
    <name type="scientific">Eumeta variegata</name>
    <name type="common">Bagworm moth</name>
    <name type="synonym">Eumeta japonica</name>
    <dbReference type="NCBI Taxonomy" id="151549"/>
    <lineage>
        <taxon>Eukaryota</taxon>
        <taxon>Metazoa</taxon>
        <taxon>Ecdysozoa</taxon>
        <taxon>Arthropoda</taxon>
        <taxon>Hexapoda</taxon>
        <taxon>Insecta</taxon>
        <taxon>Pterygota</taxon>
        <taxon>Neoptera</taxon>
        <taxon>Endopterygota</taxon>
        <taxon>Lepidoptera</taxon>
        <taxon>Glossata</taxon>
        <taxon>Ditrysia</taxon>
        <taxon>Tineoidea</taxon>
        <taxon>Psychidae</taxon>
        <taxon>Oiketicinae</taxon>
        <taxon>Eumeta</taxon>
    </lineage>
</organism>
<evidence type="ECO:0000313" key="3">
    <source>
        <dbReference type="EMBL" id="GBP35572.1"/>
    </source>
</evidence>
<keyword evidence="2" id="KW-0732">Signal</keyword>
<feature type="signal peptide" evidence="2">
    <location>
        <begin position="1"/>
        <end position="18"/>
    </location>
</feature>
<reference evidence="3 4" key="1">
    <citation type="journal article" date="2019" name="Commun. Biol.">
        <title>The bagworm genome reveals a unique fibroin gene that provides high tensile strength.</title>
        <authorList>
            <person name="Kono N."/>
            <person name="Nakamura H."/>
            <person name="Ohtoshi R."/>
            <person name="Tomita M."/>
            <person name="Numata K."/>
            <person name="Arakawa K."/>
        </authorList>
    </citation>
    <scope>NUCLEOTIDE SEQUENCE [LARGE SCALE GENOMIC DNA]</scope>
</reference>
<keyword evidence="4" id="KW-1185">Reference proteome</keyword>
<dbReference type="EMBL" id="BGZK01000305">
    <property type="protein sequence ID" value="GBP35572.1"/>
    <property type="molecule type" value="Genomic_DNA"/>
</dbReference>
<feature type="chain" id="PRO_5020028648" evidence="2">
    <location>
        <begin position="19"/>
        <end position="94"/>
    </location>
</feature>
<feature type="region of interest" description="Disordered" evidence="1">
    <location>
        <begin position="69"/>
        <end position="94"/>
    </location>
</feature>
<dbReference type="AlphaFoldDB" id="A0A4C1VB65"/>
<gene>
    <name evidence="3" type="ORF">EVAR_17434_1</name>
</gene>
<comment type="caution">
    <text evidence="3">The sequence shown here is derived from an EMBL/GenBank/DDBJ whole genome shotgun (WGS) entry which is preliminary data.</text>
</comment>
<sequence length="94" mass="10586">MIPIALLILDFILSRLKLHVPLSTQAESLVIPSWTVRYRVRMLRHTESGSWDTQNFDLMLNNDIGISGPPSGRGPGIVPECSQERDKTAERTEL</sequence>
<protein>
    <submittedName>
        <fullName evidence="3">Uncharacterized protein</fullName>
    </submittedName>
</protein>
<proteinExistence type="predicted"/>
<name>A0A4C1VB65_EUMVA</name>
<dbReference type="Proteomes" id="UP000299102">
    <property type="component" value="Unassembled WGS sequence"/>
</dbReference>
<evidence type="ECO:0000313" key="4">
    <source>
        <dbReference type="Proteomes" id="UP000299102"/>
    </source>
</evidence>
<accession>A0A4C1VB65</accession>
<evidence type="ECO:0000256" key="2">
    <source>
        <dbReference type="SAM" id="SignalP"/>
    </source>
</evidence>
<feature type="compositionally biased region" description="Basic and acidic residues" evidence="1">
    <location>
        <begin position="82"/>
        <end position="94"/>
    </location>
</feature>